<evidence type="ECO:0000313" key="8">
    <source>
        <dbReference type="Proteomes" id="UP000193642"/>
    </source>
</evidence>
<evidence type="ECO:0000256" key="1">
    <source>
        <dbReference type="ARBA" id="ARBA00004141"/>
    </source>
</evidence>
<evidence type="ECO:0000256" key="2">
    <source>
        <dbReference type="ARBA" id="ARBA00022692"/>
    </source>
</evidence>
<keyword evidence="8" id="KW-1185">Reference proteome</keyword>
<dbReference type="GO" id="GO:0016020">
    <property type="term" value="C:membrane"/>
    <property type="evidence" value="ECO:0007669"/>
    <property type="project" value="UniProtKB-SubCell"/>
</dbReference>
<dbReference type="EMBL" id="MCGO01000030">
    <property type="protein sequence ID" value="ORY42055.1"/>
    <property type="molecule type" value="Genomic_DNA"/>
</dbReference>
<evidence type="ECO:0000313" key="7">
    <source>
        <dbReference type="EMBL" id="ORY42055.1"/>
    </source>
</evidence>
<dbReference type="Proteomes" id="UP000193642">
    <property type="component" value="Unassembled WGS sequence"/>
</dbReference>
<keyword evidence="3 5" id="KW-1133">Transmembrane helix</keyword>
<keyword evidence="4 5" id="KW-0472">Membrane</keyword>
<keyword evidence="2 5" id="KW-0812">Transmembrane</keyword>
<dbReference type="InterPro" id="IPR009915">
    <property type="entry name" value="NnrU_dom"/>
</dbReference>
<dbReference type="OrthoDB" id="41527at2759"/>
<dbReference type="Pfam" id="PF07298">
    <property type="entry name" value="NnrU"/>
    <property type="match status" value="1"/>
</dbReference>
<evidence type="ECO:0000259" key="6">
    <source>
        <dbReference type="Pfam" id="PF07298"/>
    </source>
</evidence>
<gene>
    <name evidence="7" type="ORF">BCR33DRAFT_718673</name>
</gene>
<comment type="subcellular location">
    <subcellularLocation>
        <location evidence="1">Membrane</location>
        <topology evidence="1">Multi-pass membrane protein</topology>
    </subcellularLocation>
</comment>
<name>A0A1Y2C6W9_9FUNG</name>
<protein>
    <recommendedName>
        <fullName evidence="6">NnrU domain-containing protein</fullName>
    </recommendedName>
</protein>
<evidence type="ECO:0000256" key="5">
    <source>
        <dbReference type="SAM" id="Phobius"/>
    </source>
</evidence>
<accession>A0A1Y2C6W9</accession>
<reference evidence="7 8" key="1">
    <citation type="submission" date="2016-07" db="EMBL/GenBank/DDBJ databases">
        <title>Pervasive Adenine N6-methylation of Active Genes in Fungi.</title>
        <authorList>
            <consortium name="DOE Joint Genome Institute"/>
            <person name="Mondo S.J."/>
            <person name="Dannebaum R.O."/>
            <person name="Kuo R.C."/>
            <person name="Labutti K."/>
            <person name="Haridas S."/>
            <person name="Kuo A."/>
            <person name="Salamov A."/>
            <person name="Ahrendt S.R."/>
            <person name="Lipzen A."/>
            <person name="Sullivan W."/>
            <person name="Andreopoulos W.B."/>
            <person name="Clum A."/>
            <person name="Lindquist E."/>
            <person name="Daum C."/>
            <person name="Ramamoorthy G.K."/>
            <person name="Gryganskyi A."/>
            <person name="Culley D."/>
            <person name="Magnuson J.K."/>
            <person name="James T.Y."/>
            <person name="O'Malley M.A."/>
            <person name="Stajich J.E."/>
            <person name="Spatafora J.W."/>
            <person name="Visel A."/>
            <person name="Grigoriev I.V."/>
        </authorList>
    </citation>
    <scope>NUCLEOTIDE SEQUENCE [LARGE SCALE GENOMIC DNA]</scope>
    <source>
        <strain evidence="7 8">JEL800</strain>
    </source>
</reference>
<organism evidence="7 8">
    <name type="scientific">Rhizoclosmatium globosum</name>
    <dbReference type="NCBI Taxonomy" id="329046"/>
    <lineage>
        <taxon>Eukaryota</taxon>
        <taxon>Fungi</taxon>
        <taxon>Fungi incertae sedis</taxon>
        <taxon>Chytridiomycota</taxon>
        <taxon>Chytridiomycota incertae sedis</taxon>
        <taxon>Chytridiomycetes</taxon>
        <taxon>Chytridiales</taxon>
        <taxon>Chytriomycetaceae</taxon>
        <taxon>Rhizoclosmatium</taxon>
    </lineage>
</organism>
<feature type="transmembrane region" description="Helical" evidence="5">
    <location>
        <begin position="170"/>
        <end position="203"/>
    </location>
</feature>
<evidence type="ECO:0000256" key="4">
    <source>
        <dbReference type="ARBA" id="ARBA00023136"/>
    </source>
</evidence>
<comment type="caution">
    <text evidence="7">The sequence shown here is derived from an EMBL/GenBank/DDBJ whole genome shotgun (WGS) entry which is preliminary data.</text>
</comment>
<sequence>MAAAGFKQILSHRGAKWIFIGWTGFIAENLILSENRESLVASFGEDSYRKVYGTLSTVACGSIAYGYLAHGHLKGPVVKSAMGSVAGRALVVGVQVLGLVGLSQSLPKFQVPVWIAPSSTSTVSNSPASTVATASSAPSLKLFCPIDFAHARSNNPNELGLKRVTRHPQLFSLAFVALGTALATPFLTTRLLCGFPIVFAFIGGAHQDIRFLRSGAYSEEYYESTSLVPFWALVTGKQEWSVLAAELKTVNATIGVLGALWLARRRGFSVAAVTK</sequence>
<proteinExistence type="predicted"/>
<evidence type="ECO:0000256" key="3">
    <source>
        <dbReference type="ARBA" id="ARBA00022989"/>
    </source>
</evidence>
<feature type="domain" description="NnrU" evidence="6">
    <location>
        <begin position="32"/>
        <end position="244"/>
    </location>
</feature>
<dbReference type="AlphaFoldDB" id="A0A1Y2C6W9"/>